<proteinExistence type="inferred from homology"/>
<dbReference type="SUPFAM" id="SSF52743">
    <property type="entry name" value="Subtilisin-like"/>
    <property type="match status" value="1"/>
</dbReference>
<dbReference type="PROSITE" id="PS00136">
    <property type="entry name" value="SUBTILASE_ASP"/>
    <property type="match status" value="1"/>
</dbReference>
<comment type="similarity">
    <text evidence="1 5">Belongs to the peptidase S8 family.</text>
</comment>
<name>A0A174IAG2_9CLOT</name>
<dbReference type="EC" id="3.4.21.-" evidence="7"/>
<organism evidence="7 8">
    <name type="scientific">Clostridium disporicum</name>
    <dbReference type="NCBI Taxonomy" id="84024"/>
    <lineage>
        <taxon>Bacteria</taxon>
        <taxon>Bacillati</taxon>
        <taxon>Bacillota</taxon>
        <taxon>Clostridia</taxon>
        <taxon>Eubacteriales</taxon>
        <taxon>Clostridiaceae</taxon>
        <taxon>Clostridium</taxon>
    </lineage>
</organism>
<evidence type="ECO:0000256" key="3">
    <source>
        <dbReference type="ARBA" id="ARBA00022801"/>
    </source>
</evidence>
<protein>
    <submittedName>
        <fullName evidence="7">Subtilase family protein</fullName>
        <ecNumber evidence="7">3.4.21.-</ecNumber>
    </submittedName>
</protein>
<keyword evidence="4 5" id="KW-0720">Serine protease</keyword>
<feature type="active site" description="Charge relay system" evidence="5">
    <location>
        <position position="117"/>
    </location>
</feature>
<dbReference type="Pfam" id="PF00082">
    <property type="entry name" value="Peptidase_S8"/>
    <property type="match status" value="1"/>
</dbReference>
<dbReference type="InterPro" id="IPR015500">
    <property type="entry name" value="Peptidase_S8_subtilisin-rel"/>
</dbReference>
<dbReference type="PROSITE" id="PS51892">
    <property type="entry name" value="SUBTILASE"/>
    <property type="match status" value="1"/>
</dbReference>
<evidence type="ECO:0000256" key="1">
    <source>
        <dbReference type="ARBA" id="ARBA00011073"/>
    </source>
</evidence>
<evidence type="ECO:0000256" key="4">
    <source>
        <dbReference type="ARBA" id="ARBA00022825"/>
    </source>
</evidence>
<dbReference type="OrthoDB" id="9798386at2"/>
<evidence type="ECO:0000256" key="2">
    <source>
        <dbReference type="ARBA" id="ARBA00022670"/>
    </source>
</evidence>
<evidence type="ECO:0000313" key="7">
    <source>
        <dbReference type="EMBL" id="CUO83116.1"/>
    </source>
</evidence>
<accession>A0A174IAG2</accession>
<dbReference type="AlphaFoldDB" id="A0A174IAG2"/>
<dbReference type="PANTHER" id="PTHR43806">
    <property type="entry name" value="PEPTIDASE S8"/>
    <property type="match status" value="1"/>
</dbReference>
<dbReference type="PANTHER" id="PTHR43806:SF11">
    <property type="entry name" value="CEREVISIN-RELATED"/>
    <property type="match status" value="1"/>
</dbReference>
<reference evidence="7 8" key="1">
    <citation type="submission" date="2015-09" db="EMBL/GenBank/DDBJ databases">
        <authorList>
            <consortium name="Pathogen Informatics"/>
        </authorList>
    </citation>
    <scope>NUCLEOTIDE SEQUENCE [LARGE SCALE GENOMIC DNA]</scope>
    <source>
        <strain evidence="7 8">2789STDY5834855</strain>
    </source>
</reference>
<dbReference type="RefSeq" id="WP_055277914.1">
    <property type="nucleotide sequence ID" value="NZ_CYZV01000061.1"/>
</dbReference>
<gene>
    <name evidence="7" type="primary">aprX</name>
    <name evidence="7" type="ORF">ERS852470_03494</name>
</gene>
<evidence type="ECO:0000256" key="5">
    <source>
        <dbReference type="PROSITE-ProRule" id="PRU01240"/>
    </source>
</evidence>
<dbReference type="EMBL" id="CYZV01000061">
    <property type="protein sequence ID" value="CUO83116.1"/>
    <property type="molecule type" value="Genomic_DNA"/>
</dbReference>
<feature type="active site" description="Charge relay system" evidence="5">
    <location>
        <position position="343"/>
    </location>
</feature>
<dbReference type="PRINTS" id="PR00723">
    <property type="entry name" value="SUBTILISIN"/>
</dbReference>
<evidence type="ECO:0000259" key="6">
    <source>
        <dbReference type="Pfam" id="PF00082"/>
    </source>
</evidence>
<dbReference type="GO" id="GO:0004252">
    <property type="term" value="F:serine-type endopeptidase activity"/>
    <property type="evidence" value="ECO:0007669"/>
    <property type="project" value="UniProtKB-UniRule"/>
</dbReference>
<evidence type="ECO:0000313" key="8">
    <source>
        <dbReference type="Proteomes" id="UP000095558"/>
    </source>
</evidence>
<dbReference type="InterPro" id="IPR050131">
    <property type="entry name" value="Peptidase_S8_subtilisin-like"/>
</dbReference>
<dbReference type="Gene3D" id="3.40.50.200">
    <property type="entry name" value="Peptidase S8/S53 domain"/>
    <property type="match status" value="1"/>
</dbReference>
<keyword evidence="2 5" id="KW-0645">Protease</keyword>
<dbReference type="InterPro" id="IPR036852">
    <property type="entry name" value="Peptidase_S8/S53_dom_sf"/>
</dbReference>
<dbReference type="GO" id="GO:0006508">
    <property type="term" value="P:proteolysis"/>
    <property type="evidence" value="ECO:0007669"/>
    <property type="project" value="UniProtKB-KW"/>
</dbReference>
<feature type="domain" description="Peptidase S8/S53" evidence="6">
    <location>
        <begin position="108"/>
        <end position="388"/>
    </location>
</feature>
<dbReference type="Proteomes" id="UP000095558">
    <property type="component" value="Unassembled WGS sequence"/>
</dbReference>
<sequence length="399" mass="44094">MFSSTKKLDPNLKFLLASSSIKDYRILIQYRNFPDSISKKIRSYHGNVIRRIESCNIICAQLKASSIQLLLEYPEVKYICLDQYFTLCGMSISTANKIRLSSKLAIYGRGVSVGVIDSGVYPHRDLTYPFNRINTFVDLINDLPYPYDDNGHGTCTCGIIAGNGLASNKIYTGVAPEVTIHCFKAFDKLGKGYVSDILFSLEELITMSDKYNIKVICLPFESLYYNKFIFTLFDSLLKIAKLQSIVCILPSGSNRNADGSITGIALSNNCITVSGIDTTSSTIRSYEYSSCGAIKKDTKPNFCAACVDVVSLNSNTAYISYKNNSRIHAPKLDTSYKSFTGTSISAAYVAGLCALLFERNPNFTFDDILSLLKVAAVPLDLPKNQQGEGKIDITKVLKQ</sequence>
<feature type="active site" description="Charge relay system" evidence="5">
    <location>
        <position position="152"/>
    </location>
</feature>
<dbReference type="InterPro" id="IPR023827">
    <property type="entry name" value="Peptidase_S8_Asp-AS"/>
</dbReference>
<keyword evidence="3 5" id="KW-0378">Hydrolase</keyword>
<dbReference type="InterPro" id="IPR000209">
    <property type="entry name" value="Peptidase_S8/S53_dom"/>
</dbReference>